<dbReference type="NCBIfam" id="TIGR00254">
    <property type="entry name" value="GGDEF"/>
    <property type="match status" value="1"/>
</dbReference>
<dbReference type="EMBL" id="FMWK01000001">
    <property type="protein sequence ID" value="SCZ76506.1"/>
    <property type="molecule type" value="Genomic_DNA"/>
</dbReference>
<feature type="domain" description="GGDEF" evidence="2">
    <location>
        <begin position="238"/>
        <end position="368"/>
    </location>
</feature>
<dbReference type="CDD" id="cd01949">
    <property type="entry name" value="GGDEF"/>
    <property type="match status" value="1"/>
</dbReference>
<feature type="transmembrane region" description="Helical" evidence="1">
    <location>
        <begin position="41"/>
        <end position="60"/>
    </location>
</feature>
<dbReference type="Proteomes" id="UP000199428">
    <property type="component" value="Unassembled WGS sequence"/>
</dbReference>
<keyword evidence="1" id="KW-0812">Transmembrane</keyword>
<dbReference type="AlphaFoldDB" id="A0A1G5RR76"/>
<keyword evidence="1" id="KW-0472">Membrane</keyword>
<accession>A0A1G5RR76</accession>
<dbReference type="PANTHER" id="PTHR45138">
    <property type="entry name" value="REGULATORY COMPONENTS OF SENSORY TRANSDUCTION SYSTEM"/>
    <property type="match status" value="1"/>
</dbReference>
<dbReference type="PROSITE" id="PS50887">
    <property type="entry name" value="GGDEF"/>
    <property type="match status" value="1"/>
</dbReference>
<sequence length="495" mass="56854">MQGNMYRSVVKHQQKNADINEYFEVCIDSINEGNLYMLRRACMYISIIYLLMIVIALIFVPDFRISWVHVLMLPLMVIQYRVNVYLLNHGPVSSQVAGIVCCSFYFWLALVFILVDTVVYSDKQAYFVPMLILVFPTLYIDRMYKYGWEELVATVTFSAFSYTFKDFNLFRRDVYMILGAYSVSMVLGHLILEMRSREALAMKELKGESSLDKLTHVFNKGALLSKIDLYFLQKPEDDYCAMMILDLDDFKSVNDNLGHNTGDILLEHVGRLLLDSFRAYDITGRYGGDEFVVLMPQMSDITILQSRCRALQKLLSDINLGNSEPFTMSIGAIISNSMRDSNEVFMMADDALYKSKIGGKNNCTIWSVDYRHYEKPILISINDGRMDVIKKLKEYKGETFEILSAASDHDVLCTISQYHKQLKLVLLEVNEDNEFGVLTMKYMKQRESFNNIPILAVVKSPEGEKLAKDLGADKVLMYDLPDEVFGEAIDSLVRM</sequence>
<gene>
    <name evidence="3" type="ORF">SAMN02910350_00287</name>
</gene>
<evidence type="ECO:0000313" key="3">
    <source>
        <dbReference type="EMBL" id="SCZ76506.1"/>
    </source>
</evidence>
<dbReference type="GO" id="GO:0005886">
    <property type="term" value="C:plasma membrane"/>
    <property type="evidence" value="ECO:0007669"/>
    <property type="project" value="TreeGrafter"/>
</dbReference>
<dbReference type="PANTHER" id="PTHR45138:SF24">
    <property type="entry name" value="DIGUANYLATE CYCLASE DGCC-RELATED"/>
    <property type="match status" value="1"/>
</dbReference>
<dbReference type="Pfam" id="PF00990">
    <property type="entry name" value="GGDEF"/>
    <property type="match status" value="1"/>
</dbReference>
<dbReference type="SMART" id="SM00267">
    <property type="entry name" value="GGDEF"/>
    <property type="match status" value="1"/>
</dbReference>
<organism evidence="3 4">
    <name type="scientific">Pseudobutyrivibrio xylanivorans</name>
    <dbReference type="NCBI Taxonomy" id="185007"/>
    <lineage>
        <taxon>Bacteria</taxon>
        <taxon>Bacillati</taxon>
        <taxon>Bacillota</taxon>
        <taxon>Clostridia</taxon>
        <taxon>Lachnospirales</taxon>
        <taxon>Lachnospiraceae</taxon>
        <taxon>Pseudobutyrivibrio</taxon>
    </lineage>
</organism>
<dbReference type="InterPro" id="IPR000160">
    <property type="entry name" value="GGDEF_dom"/>
</dbReference>
<evidence type="ECO:0000256" key="1">
    <source>
        <dbReference type="SAM" id="Phobius"/>
    </source>
</evidence>
<dbReference type="Gene3D" id="3.30.70.270">
    <property type="match status" value="1"/>
</dbReference>
<dbReference type="SUPFAM" id="SSF55073">
    <property type="entry name" value="Nucleotide cyclase"/>
    <property type="match status" value="1"/>
</dbReference>
<name>A0A1G5RR76_PSEXY</name>
<dbReference type="GO" id="GO:1902201">
    <property type="term" value="P:negative regulation of bacterial-type flagellum-dependent cell motility"/>
    <property type="evidence" value="ECO:0007669"/>
    <property type="project" value="TreeGrafter"/>
</dbReference>
<evidence type="ECO:0000313" key="4">
    <source>
        <dbReference type="Proteomes" id="UP000199428"/>
    </source>
</evidence>
<keyword evidence="1" id="KW-1133">Transmembrane helix</keyword>
<dbReference type="InterPro" id="IPR050469">
    <property type="entry name" value="Diguanylate_Cyclase"/>
</dbReference>
<feature type="transmembrane region" description="Helical" evidence="1">
    <location>
        <begin position="126"/>
        <end position="144"/>
    </location>
</feature>
<dbReference type="InterPro" id="IPR029787">
    <property type="entry name" value="Nucleotide_cyclase"/>
</dbReference>
<reference evidence="3 4" key="1">
    <citation type="submission" date="2016-10" db="EMBL/GenBank/DDBJ databases">
        <authorList>
            <person name="de Groot N.N."/>
        </authorList>
    </citation>
    <scope>NUCLEOTIDE SEQUENCE [LARGE SCALE GENOMIC DNA]</scope>
    <source>
        <strain evidence="3 4">DSM 10317</strain>
    </source>
</reference>
<feature type="transmembrane region" description="Helical" evidence="1">
    <location>
        <begin position="174"/>
        <end position="192"/>
    </location>
</feature>
<feature type="transmembrane region" description="Helical" evidence="1">
    <location>
        <begin position="96"/>
        <end position="120"/>
    </location>
</feature>
<dbReference type="GO" id="GO:0043709">
    <property type="term" value="P:cell adhesion involved in single-species biofilm formation"/>
    <property type="evidence" value="ECO:0007669"/>
    <property type="project" value="TreeGrafter"/>
</dbReference>
<dbReference type="GO" id="GO:0052621">
    <property type="term" value="F:diguanylate cyclase activity"/>
    <property type="evidence" value="ECO:0007669"/>
    <property type="project" value="TreeGrafter"/>
</dbReference>
<dbReference type="InterPro" id="IPR043128">
    <property type="entry name" value="Rev_trsase/Diguanyl_cyclase"/>
</dbReference>
<evidence type="ECO:0000259" key="2">
    <source>
        <dbReference type="PROSITE" id="PS50887"/>
    </source>
</evidence>
<protein>
    <submittedName>
        <fullName evidence="3">Diguanylate cyclase (GGDEF) domain-containing protein</fullName>
    </submittedName>
</protein>
<proteinExistence type="predicted"/>
<feature type="transmembrane region" description="Helical" evidence="1">
    <location>
        <begin position="66"/>
        <end position="84"/>
    </location>
</feature>